<comment type="caution">
    <text evidence="1">The sequence shown here is derived from an EMBL/GenBank/DDBJ whole genome shotgun (WGS) entry which is preliminary data.</text>
</comment>
<sequence length="476" mass="55006">MEGFLAVSAEGKSGGLALLWREGMKVMIQNYSKYHIDSLVCLDDGMRLHFTGFYGQADPNNRNLSWDMLRRVKGTVNEGWIVAVDFNAILNNAEKEGGRRKPRSSMEDFCKLIEELALVDVKTTNGWFTWTNNREGPDLVKERLDRFLISENLVGNMPFLTTKIVRQSKSDHEVIIMDTLGSNPRDYNINPRTWFRYDACWNKEADARDIITSIWSKSESNLLDKLELIRKELGPWQHQRYKRLKKKISVLEKNISDILDGSNRENTSGLLKSARSKLGYLYDVEERYWAVRARTKWLREGDRNTRYFHVRASGRRKKNNIDKLQDVHGIWHYEDTDICDIAWNYFHDLFKSTINPNDNFDLSFIPASQRMNTSSLLKMRVVVKLDGYLGLPIPVGKKKSGAFKDILDRTANRINSWSKRLLSNGGKEIFVKSVLQSISTYAFSVFLAAKGVLEELQAMMRRFWWGAVNRTVAGTC</sequence>
<dbReference type="PANTHER" id="PTHR33116:SF86">
    <property type="entry name" value="REVERSE TRANSCRIPTASE DOMAIN-CONTAINING PROTEIN"/>
    <property type="match status" value="1"/>
</dbReference>
<evidence type="ECO:0008006" key="3">
    <source>
        <dbReference type="Google" id="ProtNLM"/>
    </source>
</evidence>
<protein>
    <recommendedName>
        <fullName evidence="3">Reverse transcriptase</fullName>
    </recommendedName>
</protein>
<evidence type="ECO:0000313" key="2">
    <source>
        <dbReference type="Proteomes" id="UP001358586"/>
    </source>
</evidence>
<organism evidence="1 2">
    <name type="scientific">Gossypium arboreum</name>
    <name type="common">Tree cotton</name>
    <name type="synonym">Gossypium nanking</name>
    <dbReference type="NCBI Taxonomy" id="29729"/>
    <lineage>
        <taxon>Eukaryota</taxon>
        <taxon>Viridiplantae</taxon>
        <taxon>Streptophyta</taxon>
        <taxon>Embryophyta</taxon>
        <taxon>Tracheophyta</taxon>
        <taxon>Spermatophyta</taxon>
        <taxon>Magnoliopsida</taxon>
        <taxon>eudicotyledons</taxon>
        <taxon>Gunneridae</taxon>
        <taxon>Pentapetalae</taxon>
        <taxon>rosids</taxon>
        <taxon>malvids</taxon>
        <taxon>Malvales</taxon>
        <taxon>Malvaceae</taxon>
        <taxon>Malvoideae</taxon>
        <taxon>Gossypium</taxon>
    </lineage>
</organism>
<dbReference type="Proteomes" id="UP001358586">
    <property type="component" value="Chromosome 9"/>
</dbReference>
<dbReference type="InterPro" id="IPR036691">
    <property type="entry name" value="Endo/exonu/phosph_ase_sf"/>
</dbReference>
<dbReference type="PANTHER" id="PTHR33116">
    <property type="entry name" value="REVERSE TRANSCRIPTASE ZINC-BINDING DOMAIN-CONTAINING PROTEIN-RELATED-RELATED"/>
    <property type="match status" value="1"/>
</dbReference>
<dbReference type="Gene3D" id="3.60.10.10">
    <property type="entry name" value="Endonuclease/exonuclease/phosphatase"/>
    <property type="match status" value="1"/>
</dbReference>
<accession>A0ABR0NMH3</accession>
<gene>
    <name evidence="1" type="ORF">PVK06_030152</name>
</gene>
<evidence type="ECO:0000313" key="1">
    <source>
        <dbReference type="EMBL" id="KAK5802550.1"/>
    </source>
</evidence>
<proteinExistence type="predicted"/>
<keyword evidence="2" id="KW-1185">Reference proteome</keyword>
<dbReference type="EMBL" id="JARKNE010000009">
    <property type="protein sequence ID" value="KAK5802550.1"/>
    <property type="molecule type" value="Genomic_DNA"/>
</dbReference>
<dbReference type="SUPFAM" id="SSF56219">
    <property type="entry name" value="DNase I-like"/>
    <property type="match status" value="1"/>
</dbReference>
<reference evidence="1 2" key="1">
    <citation type="submission" date="2023-03" db="EMBL/GenBank/DDBJ databases">
        <title>WGS of Gossypium arboreum.</title>
        <authorList>
            <person name="Yu D."/>
        </authorList>
    </citation>
    <scope>NUCLEOTIDE SEQUENCE [LARGE SCALE GENOMIC DNA]</scope>
    <source>
        <tissue evidence="1">Leaf</tissue>
    </source>
</reference>
<name>A0ABR0NMH3_GOSAR</name>